<evidence type="ECO:0000313" key="1">
    <source>
        <dbReference type="EMBL" id="RHX78005.1"/>
    </source>
</evidence>
<keyword evidence="2" id="KW-1185">Reference proteome</keyword>
<organism evidence="1 2">
    <name type="scientific">Leptospira yasudae</name>
    <dbReference type="NCBI Taxonomy" id="2202201"/>
    <lineage>
        <taxon>Bacteria</taxon>
        <taxon>Pseudomonadati</taxon>
        <taxon>Spirochaetota</taxon>
        <taxon>Spirochaetia</taxon>
        <taxon>Leptospirales</taxon>
        <taxon>Leptospiraceae</taxon>
        <taxon>Leptospira</taxon>
    </lineage>
</organism>
<gene>
    <name evidence="1" type="ORF">DLM77_18185</name>
</gene>
<dbReference type="Gene3D" id="3.40.630.40">
    <property type="entry name" value="Zn-dependent exopeptidases"/>
    <property type="match status" value="1"/>
</dbReference>
<comment type="caution">
    <text evidence="1">The sequence shown here is derived from an EMBL/GenBank/DDBJ whole genome shotgun (WGS) entry which is preliminary data.</text>
</comment>
<dbReference type="SUPFAM" id="SSF53187">
    <property type="entry name" value="Zn-dependent exopeptidases"/>
    <property type="match status" value="1"/>
</dbReference>
<evidence type="ECO:0008006" key="3">
    <source>
        <dbReference type="Google" id="ProtNLM"/>
    </source>
</evidence>
<dbReference type="EMBL" id="QHCR01000009">
    <property type="protein sequence ID" value="RHX78005.1"/>
    <property type="molecule type" value="Genomic_DNA"/>
</dbReference>
<evidence type="ECO:0000313" key="2">
    <source>
        <dbReference type="Proteomes" id="UP000285569"/>
    </source>
</evidence>
<sequence>MSSLLYKEDTLKTSHKKPQTTFNSWNTILNLFLRGSIPFFLLVACHKHEKSHLDLSLLLTSSAIAEAVAAAGNPNCIPEIGCNTVKAANDWSEIQVGELPIIITAPHGGSLLPAEMKTRTMGTLGNDSNTADLALKIRNELQKLLGKKPHLILNHLDRSKIDMNRSTGQAVDNENDPDFQTNLRAYADFHRFINLTRNHIAGKFTRGILVDIHGHAQDENIVQIGLDLTEAELESNENNWAANNLHRSSSLRSLVENGSMTLKEAILGNDAVGTLLEEKGFPSFPNRQLRNFATTATNHYFTGGYNTATYGSGSSGRIDSFQMETPGPNLRNTENTRADFAKKFAESFVQFLRRANYPGIPQN</sequence>
<dbReference type="Proteomes" id="UP000285569">
    <property type="component" value="Unassembled WGS sequence"/>
</dbReference>
<name>A0ABX9LYL1_9LEPT</name>
<proteinExistence type="predicted"/>
<reference evidence="1 2" key="2">
    <citation type="journal article" date="2020" name="Int. J. Syst. Evol. Microbiol.">
        <title>Leptospira yasudae sp. nov. and Leptospira stimsonii sp. nov., two new species of the pathogenic group isolated from environmental sources.</title>
        <authorList>
            <person name="Casanovas-Massana A."/>
            <person name="Hamond C."/>
            <person name="Santos L.A."/>
            <person name="de Oliveira D."/>
            <person name="Hacker K.P."/>
            <person name="Balassiano I."/>
            <person name="Costa F."/>
            <person name="Medeiros M.A."/>
            <person name="Reis M.G."/>
            <person name="Ko A.I."/>
            <person name="Wunder E.A."/>
        </authorList>
    </citation>
    <scope>NUCLEOTIDE SEQUENCE [LARGE SCALE GENOMIC DNA]</scope>
    <source>
        <strain evidence="1 2">B21</strain>
    </source>
</reference>
<reference evidence="2" key="1">
    <citation type="submission" date="2018-05" db="EMBL/GenBank/DDBJ databases">
        <title>Leptospira yasudae sp. nov. and Leptospira stimsonii sp. nov., two pathogenic species of the genus Leptospira isolated from environmental sources.</title>
        <authorList>
            <person name="Casanovas-Massana A."/>
            <person name="Hamond C."/>
            <person name="Santos L.A."/>
            <person name="Hacker K.P."/>
            <person name="Balassiano I."/>
            <person name="Medeiros M.A."/>
            <person name="Reis M.G."/>
            <person name="Ko A.I."/>
            <person name="Wunder E.A."/>
        </authorList>
    </citation>
    <scope>NUCLEOTIDE SEQUENCE [LARGE SCALE GENOMIC DNA]</scope>
    <source>
        <strain evidence="2">B21</strain>
    </source>
</reference>
<accession>A0ABX9LYL1</accession>
<protein>
    <recommendedName>
        <fullName evidence="3">N-formylglutamate amidohydrolase</fullName>
    </recommendedName>
</protein>